<sequence>MSLQSKKGLQERTLHSKRAQSSQPVESALTLPVPNSVQFIIQVNTEVLIRVHNLNNSQYVHRYQSGGSVPAKIHHQVLGCTPVHQEVFLLAPLHEVLCPLSIL</sequence>
<feature type="region of interest" description="Disordered" evidence="1">
    <location>
        <begin position="1"/>
        <end position="26"/>
    </location>
</feature>
<proteinExistence type="predicted"/>
<dbReference type="EMBL" id="JAHUTI010090464">
    <property type="protein sequence ID" value="MED6261653.1"/>
    <property type="molecule type" value="Genomic_DNA"/>
</dbReference>
<gene>
    <name evidence="2" type="ORF">ATANTOWER_008061</name>
</gene>
<organism evidence="2 3">
    <name type="scientific">Ataeniobius toweri</name>
    <dbReference type="NCBI Taxonomy" id="208326"/>
    <lineage>
        <taxon>Eukaryota</taxon>
        <taxon>Metazoa</taxon>
        <taxon>Chordata</taxon>
        <taxon>Craniata</taxon>
        <taxon>Vertebrata</taxon>
        <taxon>Euteleostomi</taxon>
        <taxon>Actinopterygii</taxon>
        <taxon>Neopterygii</taxon>
        <taxon>Teleostei</taxon>
        <taxon>Neoteleostei</taxon>
        <taxon>Acanthomorphata</taxon>
        <taxon>Ovalentaria</taxon>
        <taxon>Atherinomorphae</taxon>
        <taxon>Cyprinodontiformes</taxon>
        <taxon>Goodeidae</taxon>
        <taxon>Ataeniobius</taxon>
    </lineage>
</organism>
<name>A0ABU7CFV8_9TELE</name>
<evidence type="ECO:0000256" key="1">
    <source>
        <dbReference type="SAM" id="MobiDB-lite"/>
    </source>
</evidence>
<dbReference type="Proteomes" id="UP001345963">
    <property type="component" value="Unassembled WGS sequence"/>
</dbReference>
<evidence type="ECO:0000313" key="2">
    <source>
        <dbReference type="EMBL" id="MED6261653.1"/>
    </source>
</evidence>
<comment type="caution">
    <text evidence="2">The sequence shown here is derived from an EMBL/GenBank/DDBJ whole genome shotgun (WGS) entry which is preliminary data.</text>
</comment>
<protein>
    <submittedName>
        <fullName evidence="2">Uncharacterized protein</fullName>
    </submittedName>
</protein>
<reference evidence="2 3" key="1">
    <citation type="submission" date="2021-07" db="EMBL/GenBank/DDBJ databases">
        <authorList>
            <person name="Palmer J.M."/>
        </authorList>
    </citation>
    <scope>NUCLEOTIDE SEQUENCE [LARGE SCALE GENOMIC DNA]</scope>
    <source>
        <strain evidence="2 3">AT_MEX2019</strain>
        <tissue evidence="2">Muscle</tissue>
    </source>
</reference>
<keyword evidence="3" id="KW-1185">Reference proteome</keyword>
<accession>A0ABU7CFV8</accession>
<evidence type="ECO:0000313" key="3">
    <source>
        <dbReference type="Proteomes" id="UP001345963"/>
    </source>
</evidence>